<keyword evidence="2" id="KW-0479">Metal-binding</keyword>
<evidence type="ECO:0000313" key="5">
    <source>
        <dbReference type="EMBL" id="KAJ1081036.1"/>
    </source>
</evidence>
<dbReference type="InterPro" id="IPR034325">
    <property type="entry name" value="S-100_dom"/>
</dbReference>
<proteinExistence type="inferred from homology"/>
<evidence type="ECO:0000259" key="4">
    <source>
        <dbReference type="PROSITE" id="PS50222"/>
    </source>
</evidence>
<evidence type="ECO:0000256" key="3">
    <source>
        <dbReference type="ARBA" id="ARBA00022837"/>
    </source>
</evidence>
<dbReference type="Gene3D" id="1.10.238.10">
    <property type="entry name" value="EF-hand"/>
    <property type="match status" value="1"/>
</dbReference>
<feature type="domain" description="EF-hand" evidence="4">
    <location>
        <begin position="90"/>
        <end position="125"/>
    </location>
</feature>
<accession>A0AAV7KNX0</accession>
<dbReference type="InterPro" id="IPR011992">
    <property type="entry name" value="EF-hand-dom_pair"/>
</dbReference>
<keyword evidence="6" id="KW-1185">Reference proteome</keyword>
<protein>
    <recommendedName>
        <fullName evidence="4">EF-hand domain-containing protein</fullName>
    </recommendedName>
</protein>
<dbReference type="PROSITE" id="PS50222">
    <property type="entry name" value="EF_HAND_2"/>
    <property type="match status" value="1"/>
</dbReference>
<dbReference type="EMBL" id="JANPWB010000016">
    <property type="protein sequence ID" value="KAJ1081036.1"/>
    <property type="molecule type" value="Genomic_DNA"/>
</dbReference>
<comment type="caution">
    <text evidence="5">The sequence shown here is derived from an EMBL/GenBank/DDBJ whole genome shotgun (WGS) entry which is preliminary data.</text>
</comment>
<dbReference type="SMART" id="SM01394">
    <property type="entry name" value="S_100"/>
    <property type="match status" value="1"/>
</dbReference>
<evidence type="ECO:0000313" key="6">
    <source>
        <dbReference type="Proteomes" id="UP001066276"/>
    </source>
</evidence>
<dbReference type="GO" id="GO:0046914">
    <property type="term" value="F:transition metal ion binding"/>
    <property type="evidence" value="ECO:0007669"/>
    <property type="project" value="InterPro"/>
</dbReference>
<evidence type="ECO:0000256" key="1">
    <source>
        <dbReference type="ARBA" id="ARBA00007323"/>
    </source>
</evidence>
<dbReference type="GO" id="GO:0005509">
    <property type="term" value="F:calcium ion binding"/>
    <property type="evidence" value="ECO:0007669"/>
    <property type="project" value="InterPro"/>
</dbReference>
<dbReference type="PANTHER" id="PTHR11639">
    <property type="entry name" value="S100 CALCIUM-BINDING PROTEIN"/>
    <property type="match status" value="1"/>
</dbReference>
<dbReference type="InterPro" id="IPR018247">
    <property type="entry name" value="EF_Hand_1_Ca_BS"/>
</dbReference>
<organism evidence="5 6">
    <name type="scientific">Pleurodeles waltl</name>
    <name type="common">Iberian ribbed newt</name>
    <dbReference type="NCBI Taxonomy" id="8319"/>
    <lineage>
        <taxon>Eukaryota</taxon>
        <taxon>Metazoa</taxon>
        <taxon>Chordata</taxon>
        <taxon>Craniata</taxon>
        <taxon>Vertebrata</taxon>
        <taxon>Euteleostomi</taxon>
        <taxon>Amphibia</taxon>
        <taxon>Batrachia</taxon>
        <taxon>Caudata</taxon>
        <taxon>Salamandroidea</taxon>
        <taxon>Salamandridae</taxon>
        <taxon>Pleurodelinae</taxon>
        <taxon>Pleurodeles</taxon>
    </lineage>
</organism>
<dbReference type="Proteomes" id="UP001066276">
    <property type="component" value="Chromosome 12"/>
</dbReference>
<dbReference type="SUPFAM" id="SSF47473">
    <property type="entry name" value="EF-hand"/>
    <property type="match status" value="1"/>
</dbReference>
<dbReference type="InterPro" id="IPR002048">
    <property type="entry name" value="EF_hand_dom"/>
</dbReference>
<comment type="similarity">
    <text evidence="1">Belongs to the S-100 family.</text>
</comment>
<dbReference type="InterPro" id="IPR013787">
    <property type="entry name" value="S100_Ca-bd_sub"/>
</dbReference>
<dbReference type="AlphaFoldDB" id="A0AAV7KNX0"/>
<gene>
    <name evidence="5" type="ORF">NDU88_001221</name>
</gene>
<dbReference type="PROSITE" id="PS00018">
    <property type="entry name" value="EF_HAND_1"/>
    <property type="match status" value="1"/>
</dbReference>
<dbReference type="Pfam" id="PF01023">
    <property type="entry name" value="S_100"/>
    <property type="match status" value="1"/>
</dbReference>
<dbReference type="PANTHER" id="PTHR11639:SF134">
    <property type="entry name" value="PROTEIN S100-A1-RELATED"/>
    <property type="match status" value="1"/>
</dbReference>
<keyword evidence="3" id="KW-0106">Calcium</keyword>
<dbReference type="GO" id="GO:0048306">
    <property type="term" value="F:calcium-dependent protein binding"/>
    <property type="evidence" value="ECO:0007669"/>
    <property type="project" value="TreeGrafter"/>
</dbReference>
<reference evidence="5" key="1">
    <citation type="journal article" date="2022" name="bioRxiv">
        <title>Sequencing and chromosome-scale assembly of the giantPleurodeles waltlgenome.</title>
        <authorList>
            <person name="Brown T."/>
            <person name="Elewa A."/>
            <person name="Iarovenko S."/>
            <person name="Subramanian E."/>
            <person name="Araus A.J."/>
            <person name="Petzold A."/>
            <person name="Susuki M."/>
            <person name="Suzuki K.-i.T."/>
            <person name="Hayashi T."/>
            <person name="Toyoda A."/>
            <person name="Oliveira C."/>
            <person name="Osipova E."/>
            <person name="Leigh N.D."/>
            <person name="Simon A."/>
            <person name="Yun M.H."/>
        </authorList>
    </citation>
    <scope>NUCLEOTIDE SEQUENCE</scope>
    <source>
        <strain evidence="5">20211129_DDA</strain>
        <tissue evidence="5">Liver</tissue>
    </source>
</reference>
<name>A0AAV7KNX0_PLEWA</name>
<sequence>MISEGGCTVDGIKGLPPSHNTLTRIPPNTVDCFPLTAHSDFKMNLEEVMCKMIEKFDKYAGEDKDSRTLSQPELIKLAKAEFPTLSKIDKSGDVLKGICGKMDLDGDKFVDFQEYGIFLISIACILRESGCPR</sequence>
<dbReference type="CDD" id="cd00213">
    <property type="entry name" value="S-100"/>
    <property type="match status" value="1"/>
</dbReference>
<evidence type="ECO:0000256" key="2">
    <source>
        <dbReference type="ARBA" id="ARBA00022723"/>
    </source>
</evidence>